<protein>
    <recommendedName>
        <fullName evidence="4">DUF4200 domain-containing protein</fullName>
    </recommendedName>
</protein>
<feature type="region of interest" description="Disordered" evidence="3">
    <location>
        <begin position="1"/>
        <end position="142"/>
    </location>
</feature>
<proteinExistence type="predicted"/>
<evidence type="ECO:0000256" key="1">
    <source>
        <dbReference type="ARBA" id="ARBA00023054"/>
    </source>
</evidence>
<dbReference type="PANTHER" id="PTHR21683">
    <property type="entry name" value="COILED-COIL DOMAIN-CONTAINING PROTEIN 42 LIKE-2-LIKE-RELATED"/>
    <property type="match status" value="1"/>
</dbReference>
<dbReference type="EMBL" id="CDMZ01001015">
    <property type="protein sequence ID" value="CEM25735.1"/>
    <property type="molecule type" value="Genomic_DNA"/>
</dbReference>
<keyword evidence="1 2" id="KW-0175">Coiled coil</keyword>
<dbReference type="Pfam" id="PF13863">
    <property type="entry name" value="DUF4200"/>
    <property type="match status" value="1"/>
</dbReference>
<feature type="region of interest" description="Disordered" evidence="3">
    <location>
        <begin position="310"/>
        <end position="359"/>
    </location>
</feature>
<dbReference type="VEuPathDB" id="CryptoDB:Cvel_4396"/>
<feature type="coiled-coil region" evidence="2">
    <location>
        <begin position="461"/>
        <end position="508"/>
    </location>
</feature>
<reference evidence="5" key="1">
    <citation type="submission" date="2014-11" db="EMBL/GenBank/DDBJ databases">
        <authorList>
            <person name="Otto D Thomas"/>
            <person name="Naeem Raeece"/>
        </authorList>
    </citation>
    <scope>NUCLEOTIDE SEQUENCE</scope>
</reference>
<dbReference type="GO" id="GO:0005856">
    <property type="term" value="C:cytoskeleton"/>
    <property type="evidence" value="ECO:0007669"/>
    <property type="project" value="UniProtKB-ARBA"/>
</dbReference>
<evidence type="ECO:0000259" key="4">
    <source>
        <dbReference type="Pfam" id="PF13863"/>
    </source>
</evidence>
<dbReference type="AlphaFoldDB" id="A0A0G4G9W2"/>
<accession>A0A0G4G9W2</accession>
<feature type="compositionally biased region" description="Basic and acidic residues" evidence="3">
    <location>
        <begin position="31"/>
        <end position="57"/>
    </location>
</feature>
<dbReference type="InterPro" id="IPR025252">
    <property type="entry name" value="DUF4200"/>
</dbReference>
<evidence type="ECO:0000313" key="5">
    <source>
        <dbReference type="EMBL" id="CEM25735.1"/>
    </source>
</evidence>
<sequence length="565" mass="65017">MQSTSPLTTAREGGDDSLQNPFSLPSDEEIFMMREQERRKRMEERKQQQSLKVEDKMTACSRMRRIQRVDQDTGTGGLPNTLQGSAGGATGGSGAGGAGPSGTQQGGAGGAGGSGGGSKQDRSKNTDSLQKSLKREPAREKETVRDFIAKKREMFLVQMSLDIKKAEILKLHEQAAMKEFALKKSQKMLEEDVTRFDAFLTANDTKAHEALVEAETLMREKQARVQRIKHLRTQISVVESEISKHREQATECRKYRAFLDRLTPQEWTMKKVAEKAQRKALRRERYLSKKQEEADAVLQKDIMDLESQLETELQQEEKTRRGKGAEDYKKEVEDSFEKKKRAAKRKAKQQMENADKEYEDVSSGEELPLYFKEPKQLLEVFKALEEQNLFLIQNGQEAEQRQVTEQRDECRTLQQTLSAKTERSSQDQMLKELTNKVLQVYLACGFEQQEKDRRVDPLKLLEQIEVKLEELLASLEDYPEKLVEELEREKERERRKRVRDAKIALQNKKAAERLAASQKRSQEPVKRRVGKLIMFRSPPVKQERKVVVRDETAELAELEQKLFFS</sequence>
<feature type="compositionally biased region" description="Gly residues" evidence="3">
    <location>
        <begin position="85"/>
        <end position="118"/>
    </location>
</feature>
<gene>
    <name evidence="5" type="ORF">Cvel_4396</name>
</gene>
<evidence type="ECO:0000256" key="3">
    <source>
        <dbReference type="SAM" id="MobiDB-lite"/>
    </source>
</evidence>
<dbReference type="InterPro" id="IPR051147">
    <property type="entry name" value="CFAP_domain-containing"/>
</dbReference>
<feature type="compositionally biased region" description="Basic and acidic residues" evidence="3">
    <location>
        <begin position="133"/>
        <end position="142"/>
    </location>
</feature>
<organism evidence="5">
    <name type="scientific">Chromera velia CCMP2878</name>
    <dbReference type="NCBI Taxonomy" id="1169474"/>
    <lineage>
        <taxon>Eukaryota</taxon>
        <taxon>Sar</taxon>
        <taxon>Alveolata</taxon>
        <taxon>Colpodellida</taxon>
        <taxon>Chromeraceae</taxon>
        <taxon>Chromera</taxon>
    </lineage>
</organism>
<dbReference type="PhylomeDB" id="A0A0G4G9W2"/>
<feature type="compositionally biased region" description="Basic and acidic residues" evidence="3">
    <location>
        <begin position="315"/>
        <end position="337"/>
    </location>
</feature>
<feature type="compositionally biased region" description="Basic residues" evidence="3">
    <location>
        <begin position="338"/>
        <end position="348"/>
    </location>
</feature>
<dbReference type="PANTHER" id="PTHR21683:SF3">
    <property type="entry name" value="CILIA AND FLAGELLA ASSOCIATED PROTEIN 100"/>
    <property type="match status" value="1"/>
</dbReference>
<name>A0A0G4G9W2_9ALVE</name>
<evidence type="ECO:0000256" key="2">
    <source>
        <dbReference type="SAM" id="Coils"/>
    </source>
</evidence>
<feature type="domain" description="DUF4200" evidence="4">
    <location>
        <begin position="147"/>
        <end position="264"/>
    </location>
</feature>